<dbReference type="InterPro" id="IPR006208">
    <property type="entry name" value="Glyco_hormone_CN"/>
</dbReference>
<dbReference type="PANTHER" id="PTHR11515:SF5">
    <property type="entry name" value="THYROTROPIN SUBUNIT BETA"/>
    <property type="match status" value="1"/>
</dbReference>
<dbReference type="Gene3D" id="2.10.90.10">
    <property type="entry name" value="Cystine-knot cytokines"/>
    <property type="match status" value="1"/>
</dbReference>
<dbReference type="PANTHER" id="PTHR11515">
    <property type="entry name" value="GLYCOPROTEIN HORMONE BETA CHAIN"/>
    <property type="match status" value="1"/>
</dbReference>
<dbReference type="SMART" id="SM00068">
    <property type="entry name" value="GHB"/>
    <property type="match status" value="1"/>
</dbReference>
<dbReference type="InterPro" id="IPR029034">
    <property type="entry name" value="Cystine-knot_cytokine"/>
</dbReference>
<comment type="similarity">
    <text evidence="2">Belongs to the glycoprotein hormones subunit beta family.</text>
</comment>
<comment type="subcellular location">
    <subcellularLocation>
        <location evidence="1">Secreted</location>
    </subcellularLocation>
</comment>
<sequence length="137" mass="15415">MFALHFVSTVVVLLSCFCCLYNCIRVLPCLIAYVLYYNKCPCVNLFSVFPGLQERNIDSPSLPQMQQACVYSDVVYRALNLSSCRLDVSPLVYYPMALSCSCSQCNSTSTDCMHSSENTPMDFTACTINRRFFITSS</sequence>
<evidence type="ECO:0000256" key="5">
    <source>
        <dbReference type="ARBA" id="ARBA00023157"/>
    </source>
</evidence>
<evidence type="ECO:0000256" key="4">
    <source>
        <dbReference type="ARBA" id="ARBA00022702"/>
    </source>
</evidence>
<feature type="domain" description="Glycoprotein hormone subunit beta" evidence="10">
    <location>
        <begin position="54"/>
        <end position="119"/>
    </location>
</feature>
<keyword evidence="3" id="KW-0964">Secreted</keyword>
<evidence type="ECO:0000256" key="8">
    <source>
        <dbReference type="ARBA" id="ARBA00042284"/>
    </source>
</evidence>
<keyword evidence="12" id="KW-1185">Reference proteome</keyword>
<dbReference type="AlphaFoldDB" id="A0A8C4Q4T1"/>
<evidence type="ECO:0000256" key="1">
    <source>
        <dbReference type="ARBA" id="ARBA00004613"/>
    </source>
</evidence>
<dbReference type="GO" id="GO:0007186">
    <property type="term" value="P:G protein-coupled receptor signaling pathway"/>
    <property type="evidence" value="ECO:0007669"/>
    <property type="project" value="TreeGrafter"/>
</dbReference>
<dbReference type="GO" id="GO:0005615">
    <property type="term" value="C:extracellular space"/>
    <property type="evidence" value="ECO:0007669"/>
    <property type="project" value="TreeGrafter"/>
</dbReference>
<comment type="subunit">
    <text evidence="6">Heterodimer of a common alpha chain and a unique beta chain which confers biological specificity to thyrotropin, lutropin, follitropin and gonadotropin.</text>
</comment>
<keyword evidence="5" id="KW-1015">Disulfide bond</keyword>
<evidence type="ECO:0000256" key="3">
    <source>
        <dbReference type="ARBA" id="ARBA00022525"/>
    </source>
</evidence>
<dbReference type="Ensembl" id="ENSEBUT00000010572.1">
    <property type="protein sequence ID" value="ENSEBUP00000010035.1"/>
    <property type="gene ID" value="ENSEBUG00000006445.1"/>
</dbReference>
<protein>
    <recommendedName>
        <fullName evidence="7">Thyrotropin subunit beta</fullName>
    </recommendedName>
    <alternativeName>
        <fullName evidence="8">Thyroid-stimulating hormone subunit beta</fullName>
    </alternativeName>
    <alternativeName>
        <fullName evidence="9">Thyrotropin beta chain</fullName>
    </alternativeName>
</protein>
<dbReference type="SUPFAM" id="SSF57501">
    <property type="entry name" value="Cystine-knot cytokines"/>
    <property type="match status" value="1"/>
</dbReference>
<evidence type="ECO:0000313" key="11">
    <source>
        <dbReference type="Ensembl" id="ENSEBUP00000010035.1"/>
    </source>
</evidence>
<dbReference type="Pfam" id="PF00007">
    <property type="entry name" value="Cys_knot"/>
    <property type="match status" value="1"/>
</dbReference>
<dbReference type="InterPro" id="IPR001545">
    <property type="entry name" value="Gonadotropin_bsu"/>
</dbReference>
<evidence type="ECO:0000259" key="10">
    <source>
        <dbReference type="Pfam" id="PF00007"/>
    </source>
</evidence>
<dbReference type="Proteomes" id="UP000694388">
    <property type="component" value="Unplaced"/>
</dbReference>
<dbReference type="GO" id="GO:0005179">
    <property type="term" value="F:hormone activity"/>
    <property type="evidence" value="ECO:0007669"/>
    <property type="project" value="UniProtKB-KW"/>
</dbReference>
<evidence type="ECO:0000256" key="2">
    <source>
        <dbReference type="ARBA" id="ARBA00006552"/>
    </source>
</evidence>
<keyword evidence="4" id="KW-0372">Hormone</keyword>
<proteinExistence type="inferred from homology"/>
<evidence type="ECO:0000256" key="6">
    <source>
        <dbReference type="ARBA" id="ARBA00038688"/>
    </source>
</evidence>
<evidence type="ECO:0000256" key="9">
    <source>
        <dbReference type="ARBA" id="ARBA00042931"/>
    </source>
</evidence>
<reference evidence="11" key="2">
    <citation type="submission" date="2025-09" db="UniProtKB">
        <authorList>
            <consortium name="Ensembl"/>
        </authorList>
    </citation>
    <scope>IDENTIFICATION</scope>
</reference>
<organism evidence="11 12">
    <name type="scientific">Eptatretus burgeri</name>
    <name type="common">Inshore hagfish</name>
    <dbReference type="NCBI Taxonomy" id="7764"/>
    <lineage>
        <taxon>Eukaryota</taxon>
        <taxon>Metazoa</taxon>
        <taxon>Chordata</taxon>
        <taxon>Craniata</taxon>
        <taxon>Vertebrata</taxon>
        <taxon>Cyclostomata</taxon>
        <taxon>Myxini</taxon>
        <taxon>Myxiniformes</taxon>
        <taxon>Myxinidae</taxon>
        <taxon>Eptatretinae</taxon>
        <taxon>Eptatretus</taxon>
    </lineage>
</organism>
<reference evidence="11" key="1">
    <citation type="submission" date="2025-08" db="UniProtKB">
        <authorList>
            <consortium name="Ensembl"/>
        </authorList>
    </citation>
    <scope>IDENTIFICATION</scope>
</reference>
<evidence type="ECO:0000256" key="7">
    <source>
        <dbReference type="ARBA" id="ARBA00039483"/>
    </source>
</evidence>
<name>A0A8C4Q4T1_EPTBU</name>
<accession>A0A8C4Q4T1</accession>
<dbReference type="GO" id="GO:0005737">
    <property type="term" value="C:cytoplasm"/>
    <property type="evidence" value="ECO:0007669"/>
    <property type="project" value="TreeGrafter"/>
</dbReference>
<evidence type="ECO:0000313" key="12">
    <source>
        <dbReference type="Proteomes" id="UP000694388"/>
    </source>
</evidence>